<reference evidence="1" key="2">
    <citation type="submission" date="2022-01" db="EMBL/GenBank/DDBJ databases">
        <authorList>
            <person name="Yamashiro T."/>
            <person name="Shiraishi A."/>
            <person name="Satake H."/>
            <person name="Nakayama K."/>
        </authorList>
    </citation>
    <scope>NUCLEOTIDE SEQUENCE</scope>
</reference>
<protein>
    <submittedName>
        <fullName evidence="1">Uncharacterized protein</fullName>
    </submittedName>
</protein>
<sequence>MVPRSPCLNRHQELIVLKKRTIGKRLSQNPLIVDGFLKTIWSSMHYVFTMRSIGLVKSKRLLVMTSPKSLLVASLLKTIWSEMQPCFSMKHWLVQKQTAIGESATDDIGESRLMLPLMVTPVIHRRFFKIHLKLAVQDRSSTSIPTSEILSTIVTYRDITLIQLGLADDFEEDKENLHVPAYTKFILRFDEVLIDEFSKKGRKLSDERFKIKQVLKLKLFIQEVTPTKVIQDSEGSEKGSDEVSTVMQERLSFAEAIKLEEQMNKQRAQIARDEEIARQWDEEERQRVMAEAKTSKKIDWNDPLVIRYHTQDETKDNEEEDVDTQEEIKEVVKETGAKRKKFIPRKSTRKRQKLEEDAEKEELKGFFGYIQKEVPRRLNFFILQFLIRIGRSCVLTKNFTDVEELYRLVEEKYSASRLEGFDLMLWGDLNTLFESGISNSYVDREEISFKSRVVVKDVSAEVEEMFERIISKGRRLEDLIQNKLGDLKDNYKFKGGLLGINLLKT</sequence>
<accession>A0ABQ4ZDF7</accession>
<organism evidence="1 2">
    <name type="scientific">Tanacetum coccineum</name>
    <dbReference type="NCBI Taxonomy" id="301880"/>
    <lineage>
        <taxon>Eukaryota</taxon>
        <taxon>Viridiplantae</taxon>
        <taxon>Streptophyta</taxon>
        <taxon>Embryophyta</taxon>
        <taxon>Tracheophyta</taxon>
        <taxon>Spermatophyta</taxon>
        <taxon>Magnoliopsida</taxon>
        <taxon>eudicotyledons</taxon>
        <taxon>Gunneridae</taxon>
        <taxon>Pentapetalae</taxon>
        <taxon>asterids</taxon>
        <taxon>campanulids</taxon>
        <taxon>Asterales</taxon>
        <taxon>Asteraceae</taxon>
        <taxon>Asteroideae</taxon>
        <taxon>Anthemideae</taxon>
        <taxon>Anthemidinae</taxon>
        <taxon>Tanacetum</taxon>
    </lineage>
</organism>
<keyword evidence="2" id="KW-1185">Reference proteome</keyword>
<dbReference type="Proteomes" id="UP001151760">
    <property type="component" value="Unassembled WGS sequence"/>
</dbReference>
<gene>
    <name evidence="1" type="ORF">Tco_0769594</name>
</gene>
<evidence type="ECO:0000313" key="2">
    <source>
        <dbReference type="Proteomes" id="UP001151760"/>
    </source>
</evidence>
<dbReference type="EMBL" id="BQNB010011159">
    <property type="protein sequence ID" value="GJS86958.1"/>
    <property type="molecule type" value="Genomic_DNA"/>
</dbReference>
<evidence type="ECO:0000313" key="1">
    <source>
        <dbReference type="EMBL" id="GJS86958.1"/>
    </source>
</evidence>
<comment type="caution">
    <text evidence="1">The sequence shown here is derived from an EMBL/GenBank/DDBJ whole genome shotgun (WGS) entry which is preliminary data.</text>
</comment>
<proteinExistence type="predicted"/>
<reference evidence="1" key="1">
    <citation type="journal article" date="2022" name="Int. J. Mol. Sci.">
        <title>Draft Genome of Tanacetum Coccineum: Genomic Comparison of Closely Related Tanacetum-Family Plants.</title>
        <authorList>
            <person name="Yamashiro T."/>
            <person name="Shiraishi A."/>
            <person name="Nakayama K."/>
            <person name="Satake H."/>
        </authorList>
    </citation>
    <scope>NUCLEOTIDE SEQUENCE</scope>
</reference>
<name>A0ABQ4ZDF7_9ASTR</name>